<comment type="caution">
    <text evidence="1">The sequence shown here is derived from an EMBL/GenBank/DDBJ whole genome shotgun (WGS) entry which is preliminary data.</text>
</comment>
<accession>A0A7W7BNJ8</accession>
<organism evidence="1 2">
    <name type="scientific">Microbacterium marinum</name>
    <dbReference type="NCBI Taxonomy" id="421115"/>
    <lineage>
        <taxon>Bacteria</taxon>
        <taxon>Bacillati</taxon>
        <taxon>Actinomycetota</taxon>
        <taxon>Actinomycetes</taxon>
        <taxon>Micrococcales</taxon>
        <taxon>Microbacteriaceae</taxon>
        <taxon>Microbacterium</taxon>
    </lineage>
</organism>
<dbReference type="Gene3D" id="3.90.230.10">
    <property type="entry name" value="Creatinase/methionine aminopeptidase superfamily"/>
    <property type="match status" value="1"/>
</dbReference>
<keyword evidence="1" id="KW-0378">Hydrolase</keyword>
<sequence length="348" mass="36416">MPPSAADRHVKQSRLGAVREALDAEALLLTSHEAIAWYLDGVRTHVSLAGPPVAAVRVTAAGDELYVAANEVDRLVAEELLDTDAATVIPVPWQTPPALAAAAAGAAVSEAEIAQLMRAARAELLPAETERYRRLGRETAEVLTDVASVLLPSFSERDAAAALSGALVARGIDPLVVLVAGRGRLAHRHPLPTSAPLGPRAILVVCGRRHGLITNATRWVGDAGPDDERILDVEAAYFAATVPGARLDEVFAAGCAAYGAAGFDADEWRRHHQGGAAGYAGRDPRATAETVDVVSAAHAFAWNPSAPGAKVEDTVLATASGIEVLTVDERWPTMSRAGRLRPTARAFG</sequence>
<dbReference type="GO" id="GO:0004177">
    <property type="term" value="F:aminopeptidase activity"/>
    <property type="evidence" value="ECO:0007669"/>
    <property type="project" value="UniProtKB-KW"/>
</dbReference>
<protein>
    <submittedName>
        <fullName evidence="1">Xaa-Pro aminopeptidase</fullName>
    </submittedName>
</protein>
<dbReference type="EMBL" id="JACHMD010000001">
    <property type="protein sequence ID" value="MBB4665920.1"/>
    <property type="molecule type" value="Genomic_DNA"/>
</dbReference>
<keyword evidence="1" id="KW-0645">Protease</keyword>
<keyword evidence="2" id="KW-1185">Reference proteome</keyword>
<proteinExistence type="predicted"/>
<name>A0A7W7BNJ8_9MICO</name>
<dbReference type="SUPFAM" id="SSF55920">
    <property type="entry name" value="Creatinase/aminopeptidase"/>
    <property type="match status" value="1"/>
</dbReference>
<dbReference type="InterPro" id="IPR050659">
    <property type="entry name" value="Peptidase_M24B"/>
</dbReference>
<dbReference type="PANTHER" id="PTHR46112">
    <property type="entry name" value="AMINOPEPTIDASE"/>
    <property type="match status" value="1"/>
</dbReference>
<keyword evidence="1" id="KW-0031">Aminopeptidase</keyword>
<reference evidence="1 2" key="1">
    <citation type="submission" date="2020-08" db="EMBL/GenBank/DDBJ databases">
        <title>Sequencing the genomes of 1000 actinobacteria strains.</title>
        <authorList>
            <person name="Klenk H.-P."/>
        </authorList>
    </citation>
    <scope>NUCLEOTIDE SEQUENCE [LARGE SCALE GENOMIC DNA]</scope>
    <source>
        <strain evidence="1 2">DSM 24947</strain>
    </source>
</reference>
<dbReference type="PANTHER" id="PTHR46112:SF2">
    <property type="entry name" value="XAA-PRO AMINOPEPTIDASE P-RELATED"/>
    <property type="match status" value="1"/>
</dbReference>
<evidence type="ECO:0000313" key="2">
    <source>
        <dbReference type="Proteomes" id="UP000573729"/>
    </source>
</evidence>
<dbReference type="AlphaFoldDB" id="A0A7W7BNJ8"/>
<dbReference type="InterPro" id="IPR036005">
    <property type="entry name" value="Creatinase/aminopeptidase-like"/>
</dbReference>
<gene>
    <name evidence="1" type="ORF">BKA24_000629</name>
</gene>
<dbReference type="Proteomes" id="UP000573729">
    <property type="component" value="Unassembled WGS sequence"/>
</dbReference>
<evidence type="ECO:0000313" key="1">
    <source>
        <dbReference type="EMBL" id="MBB4665920.1"/>
    </source>
</evidence>
<dbReference type="CDD" id="cd01066">
    <property type="entry name" value="APP_MetAP"/>
    <property type="match status" value="1"/>
</dbReference>